<keyword evidence="1" id="KW-0812">Transmembrane</keyword>
<dbReference type="RefSeq" id="WP_019404759.1">
    <property type="nucleotide sequence ID" value="NZ_JACIEN010000002.1"/>
</dbReference>
<feature type="transmembrane region" description="Helical" evidence="1">
    <location>
        <begin position="34"/>
        <end position="54"/>
    </location>
</feature>
<dbReference type="InterPro" id="IPR006696">
    <property type="entry name" value="DUF423"/>
</dbReference>
<dbReference type="Proteomes" id="UP000577362">
    <property type="component" value="Unassembled WGS sequence"/>
</dbReference>
<evidence type="ECO:0000256" key="1">
    <source>
        <dbReference type="SAM" id="Phobius"/>
    </source>
</evidence>
<name>A0A840BTL5_9HYPH</name>
<feature type="transmembrane region" description="Helical" evidence="1">
    <location>
        <begin position="96"/>
        <end position="117"/>
    </location>
</feature>
<dbReference type="Pfam" id="PF04241">
    <property type="entry name" value="DUF423"/>
    <property type="match status" value="1"/>
</dbReference>
<proteinExistence type="predicted"/>
<evidence type="ECO:0000313" key="3">
    <source>
        <dbReference type="Proteomes" id="UP000577362"/>
    </source>
</evidence>
<organism evidence="2 3">
    <name type="scientific">Chelatococcus caeni</name>
    <dbReference type="NCBI Taxonomy" id="1348468"/>
    <lineage>
        <taxon>Bacteria</taxon>
        <taxon>Pseudomonadati</taxon>
        <taxon>Pseudomonadota</taxon>
        <taxon>Alphaproteobacteria</taxon>
        <taxon>Hyphomicrobiales</taxon>
        <taxon>Chelatococcaceae</taxon>
        <taxon>Chelatococcus</taxon>
    </lineage>
</organism>
<keyword evidence="1" id="KW-0472">Membrane</keyword>
<gene>
    <name evidence="2" type="ORF">GGR16_001810</name>
</gene>
<comment type="caution">
    <text evidence="2">The sequence shown here is derived from an EMBL/GenBank/DDBJ whole genome shotgun (WGS) entry which is preliminary data.</text>
</comment>
<sequence>MSDRFFVFVGGLFGFWGVAAAAAAAHIAGTGMLATAASILLVHAVLLVALPAALNAWVAHRGLMRIGGWLLAAGVLLFTGDLTLRALVDDGLFPMAAPAGGILVMLGWAAIGTSGLVSSRL</sequence>
<keyword evidence="3" id="KW-1185">Reference proteome</keyword>
<dbReference type="EMBL" id="JACIEN010000002">
    <property type="protein sequence ID" value="MBB4016781.1"/>
    <property type="molecule type" value="Genomic_DNA"/>
</dbReference>
<keyword evidence="1" id="KW-1133">Transmembrane helix</keyword>
<evidence type="ECO:0000313" key="2">
    <source>
        <dbReference type="EMBL" id="MBB4016781.1"/>
    </source>
</evidence>
<accession>A0A840BTL5</accession>
<reference evidence="2 3" key="1">
    <citation type="submission" date="2020-08" db="EMBL/GenBank/DDBJ databases">
        <title>Genomic Encyclopedia of Type Strains, Phase IV (KMG-IV): sequencing the most valuable type-strain genomes for metagenomic binning, comparative biology and taxonomic classification.</title>
        <authorList>
            <person name="Goeker M."/>
        </authorList>
    </citation>
    <scope>NUCLEOTIDE SEQUENCE [LARGE SCALE GENOMIC DNA]</scope>
    <source>
        <strain evidence="2 3">DSM 103737</strain>
    </source>
</reference>
<protein>
    <submittedName>
        <fullName evidence="2">Uncharacterized membrane protein YgdD (TMEM256/DUF423 family)</fullName>
    </submittedName>
</protein>
<feature type="transmembrane region" description="Helical" evidence="1">
    <location>
        <begin position="66"/>
        <end position="84"/>
    </location>
</feature>
<dbReference type="AlphaFoldDB" id="A0A840BTL5"/>